<evidence type="ECO:0000256" key="1">
    <source>
        <dbReference type="ARBA" id="ARBA00022441"/>
    </source>
</evidence>
<dbReference type="Pfam" id="PF07707">
    <property type="entry name" value="BACK"/>
    <property type="match status" value="1"/>
</dbReference>
<dbReference type="Pfam" id="PF00612">
    <property type="entry name" value="IQ"/>
    <property type="match status" value="1"/>
</dbReference>
<dbReference type="InterPro" id="IPR000048">
    <property type="entry name" value="IQ_motif_EF-hand-BS"/>
</dbReference>
<evidence type="ECO:0008006" key="8">
    <source>
        <dbReference type="Google" id="ProtNLM"/>
    </source>
</evidence>
<dbReference type="SMART" id="SM00225">
    <property type="entry name" value="BTB"/>
    <property type="match status" value="1"/>
</dbReference>
<dbReference type="InterPro" id="IPR056737">
    <property type="entry name" value="Beta-prop_ATRN-MKLN-like"/>
</dbReference>
<dbReference type="InterPro" id="IPR006652">
    <property type="entry name" value="Kelch_1"/>
</dbReference>
<feature type="domain" description="BACK" evidence="5">
    <location>
        <begin position="459"/>
        <end position="560"/>
    </location>
</feature>
<dbReference type="Pfam" id="PF00651">
    <property type="entry name" value="BTB"/>
    <property type="match status" value="1"/>
</dbReference>
<dbReference type="SUPFAM" id="SSF54695">
    <property type="entry name" value="POZ domain"/>
    <property type="match status" value="1"/>
</dbReference>
<dbReference type="InterPro" id="IPR000210">
    <property type="entry name" value="BTB/POZ_dom"/>
</dbReference>
<evidence type="ECO:0000256" key="3">
    <source>
        <dbReference type="SAM" id="MobiDB-lite"/>
    </source>
</evidence>
<evidence type="ECO:0000313" key="6">
    <source>
        <dbReference type="EMBL" id="KAF7988790.1"/>
    </source>
</evidence>
<dbReference type="CDD" id="cd23767">
    <property type="entry name" value="IQCD"/>
    <property type="match status" value="1"/>
</dbReference>
<dbReference type="CDD" id="cd14733">
    <property type="entry name" value="BACK"/>
    <property type="match status" value="1"/>
</dbReference>
<dbReference type="SUPFAM" id="SSF117281">
    <property type="entry name" value="Kelch motif"/>
    <property type="match status" value="1"/>
</dbReference>
<keyword evidence="7" id="KW-1185">Reference proteome</keyword>
<dbReference type="PANTHER" id="PTHR22667:SF0">
    <property type="entry name" value="AT01380P-RELATED"/>
    <property type="match status" value="1"/>
</dbReference>
<dbReference type="InterPro" id="IPR011705">
    <property type="entry name" value="BACK"/>
</dbReference>
<dbReference type="PANTHER" id="PTHR22667">
    <property type="entry name" value="AT01380P-RELATED"/>
    <property type="match status" value="1"/>
</dbReference>
<evidence type="ECO:0000313" key="7">
    <source>
        <dbReference type="Proteomes" id="UP000639338"/>
    </source>
</evidence>
<dbReference type="Gene3D" id="1.25.40.420">
    <property type="match status" value="1"/>
</dbReference>
<evidence type="ECO:0000259" key="4">
    <source>
        <dbReference type="SMART" id="SM00225"/>
    </source>
</evidence>
<feature type="region of interest" description="Disordered" evidence="3">
    <location>
        <begin position="833"/>
        <end position="862"/>
    </location>
</feature>
<dbReference type="Gene3D" id="2.120.10.80">
    <property type="entry name" value="Kelch-type beta propeller"/>
    <property type="match status" value="2"/>
</dbReference>
<dbReference type="Pfam" id="PF24981">
    <property type="entry name" value="Beta-prop_ATRN-LZTR1"/>
    <property type="match status" value="1"/>
</dbReference>
<dbReference type="CDD" id="cd18186">
    <property type="entry name" value="BTB_POZ_ZBTB_KLHL-like"/>
    <property type="match status" value="1"/>
</dbReference>
<name>A0A835CQ44_APHGI</name>
<keyword evidence="1" id="KW-0880">Kelch repeat</keyword>
<reference evidence="6 7" key="1">
    <citation type="submission" date="2020-08" db="EMBL/GenBank/DDBJ databases">
        <title>Aphidius gifuensis genome sequencing and assembly.</title>
        <authorList>
            <person name="Du Z."/>
        </authorList>
    </citation>
    <scope>NUCLEOTIDE SEQUENCE [LARGE SCALE GENOMIC DNA]</scope>
    <source>
        <strain evidence="6">YNYX2018</strain>
        <tissue evidence="6">Adults</tissue>
    </source>
</reference>
<dbReference type="Gene3D" id="1.20.5.190">
    <property type="match status" value="1"/>
</dbReference>
<dbReference type="SMART" id="SM00875">
    <property type="entry name" value="BACK"/>
    <property type="match status" value="1"/>
</dbReference>
<protein>
    <recommendedName>
        <fullName evidence="8">Kelch-like protein</fullName>
    </recommendedName>
</protein>
<evidence type="ECO:0000259" key="5">
    <source>
        <dbReference type="SMART" id="SM00875"/>
    </source>
</evidence>
<feature type="domain" description="BTB" evidence="4">
    <location>
        <begin position="357"/>
        <end position="452"/>
    </location>
</feature>
<dbReference type="GO" id="GO:0003779">
    <property type="term" value="F:actin binding"/>
    <property type="evidence" value="ECO:0007669"/>
    <property type="project" value="UniProtKB-KW"/>
</dbReference>
<gene>
    <name evidence="6" type="ORF">HCN44_007100</name>
</gene>
<dbReference type="SMART" id="SM00612">
    <property type="entry name" value="Kelch"/>
    <property type="match status" value="6"/>
</dbReference>
<sequence length="1257" mass="143680">MQRGCQCHDLKVDDLTSKKNTSDLDLQNNSPSFLTTKLRKKNQDTLEHNSGNKINLHKILPNNNCLKGDSSKSSVVILYHKEISNKPSVSISSNISKSLIRRSKSEQTILTQPLQFNQHSEPHEIVTKQITKDIETLKNKKKSNSLCKKKKRNRKLKDQELNVNICEENFSKKKHFKCRKNVDQIFNYDCGIEHMDKRIRGFPFQQTPSGNLKIVPNQVIFESKKISVLVADPCHTRVNVTAESKNQKNFQETNCRNQFNYLPPGITTSTINHLQKIKKLPKINNSNYLIKTNIDNNFNKKMETKKQQAQYYQANDLPLSSLGFTGEEPINWDNITLPEKTNLYDELARRITSYKNADCIIKLDEGEFHCHLLVLQSYSTFIDEKNCHEIDLTGSSVTSRAFSIIYDWMISSTVDSCHLLRRDNILEIFTAAQYLGIKELEEQCWAFIDNDELFSEDTAFLLYLEAKKIGNTAVMELMIPRIMKFFLMLVSTKDFIELSVDELCLLLRSNYISVNSEMEVLMSAVRWLMHDWNQRKQYLLEVMKCVRFGLIAPWQLVDVKRNPENPEFMEIMSYPEIQKMVDDGLAYVIIKYWYSNQAEDYHHWISLLGLSEPTNRNWAGEDKNYATYREFLLYLEEYQQKEILELKSRKCQDQKINKTSIINEYESLPTAKGRVPCQNYFISEVNPVCNLECSSASCSARKNCNMFSRCSKVPGPDQLGSPKISGMRMPPEFLGKYLSSLGNNYSKPVCCDVKTRTVENKMTKKSNRNDICISNDVINKNSNVEIVAATKIQAVYRGYKTRQQINEIKVVTSDENKNAKKVSELLSMSSSNYHKLHPPLVPPRASTSGVTNSRSNVEKMSPKKIIELHKSSVKQINVIKPPSSLYFNEQTSSQSNDDDSDDSYSSQENKKYSVEQVSSSMINQTKINSQDNNTLWFSDCEAILVIGGIDPHCDYGSIGNTGRDMYRYKPKDNSWEFVGEIPEPRHHHSVAFLRDRVYLVGGAHPGDDLSARKSHVVGTVWSYDPSTRKWFREAGMLTPRKNFGLIVSNGKMYAIGGQDKNGLALKSVEAFDPAEGFWRIVKPMIIARVGLACSKYQDLIWVAGGMTMSKRDALLKDVECYDPLKNTWIKIDALRSPRCFASLHVVSDRLYIIGGAGRPQPDQSITESVDSIDVWDPIHRTWREFTKMDIARHSHSTSSIGNQLMIIGGVTTVFMKTLETVECFSSDNDDTWIKNIASLPNPISGHDSVSLPPKKFF</sequence>
<proteinExistence type="predicted"/>
<dbReference type="OrthoDB" id="6350321at2759"/>
<comment type="caution">
    <text evidence="6">The sequence shown here is derived from an EMBL/GenBank/DDBJ whole genome shotgun (WGS) entry which is preliminary data.</text>
</comment>
<dbReference type="InterPro" id="IPR011333">
    <property type="entry name" value="SKP1/BTB/POZ_sf"/>
</dbReference>
<dbReference type="EMBL" id="JACMRX010000005">
    <property type="protein sequence ID" value="KAF7988790.1"/>
    <property type="molecule type" value="Genomic_DNA"/>
</dbReference>
<feature type="region of interest" description="Disordered" evidence="3">
    <location>
        <begin position="884"/>
        <end position="912"/>
    </location>
</feature>
<dbReference type="Gene3D" id="3.30.710.10">
    <property type="entry name" value="Potassium Channel Kv1.1, Chain A"/>
    <property type="match status" value="1"/>
</dbReference>
<dbReference type="AlphaFoldDB" id="A0A835CQ44"/>
<organism evidence="6 7">
    <name type="scientific">Aphidius gifuensis</name>
    <name type="common">Parasitoid wasp</name>
    <dbReference type="NCBI Taxonomy" id="684658"/>
    <lineage>
        <taxon>Eukaryota</taxon>
        <taxon>Metazoa</taxon>
        <taxon>Ecdysozoa</taxon>
        <taxon>Arthropoda</taxon>
        <taxon>Hexapoda</taxon>
        <taxon>Insecta</taxon>
        <taxon>Pterygota</taxon>
        <taxon>Neoptera</taxon>
        <taxon>Endopterygota</taxon>
        <taxon>Hymenoptera</taxon>
        <taxon>Apocrita</taxon>
        <taxon>Ichneumonoidea</taxon>
        <taxon>Braconidae</taxon>
        <taxon>Aphidiinae</taxon>
        <taxon>Aphidius</taxon>
    </lineage>
</organism>
<accession>A0A835CQ44</accession>
<evidence type="ECO:0000256" key="2">
    <source>
        <dbReference type="ARBA" id="ARBA00022737"/>
    </source>
</evidence>
<feature type="compositionally biased region" description="Polar residues" evidence="3">
    <location>
        <begin position="845"/>
        <end position="855"/>
    </location>
</feature>
<dbReference type="Proteomes" id="UP000639338">
    <property type="component" value="Unassembled WGS sequence"/>
</dbReference>
<dbReference type="InterPro" id="IPR015915">
    <property type="entry name" value="Kelch-typ_b-propeller"/>
</dbReference>
<dbReference type="PROSITE" id="PS50096">
    <property type="entry name" value="IQ"/>
    <property type="match status" value="1"/>
</dbReference>
<keyword evidence="2" id="KW-0677">Repeat</keyword>